<keyword evidence="3" id="KW-1185">Reference proteome</keyword>
<evidence type="ECO:0000256" key="1">
    <source>
        <dbReference type="SAM" id="Phobius"/>
    </source>
</evidence>
<proteinExistence type="predicted"/>
<dbReference type="RefSeq" id="WP_012931213.1">
    <property type="nucleotide sequence ID" value="NC_013731.1"/>
</dbReference>
<evidence type="ECO:0000313" key="2">
    <source>
        <dbReference type="EMBL" id="ADB42731.1"/>
    </source>
</evidence>
<evidence type="ECO:0000313" key="3">
    <source>
        <dbReference type="Proteomes" id="UP000002028"/>
    </source>
</evidence>
<dbReference type="Proteomes" id="UP000002028">
    <property type="component" value="Plasmid pSLIN01"/>
</dbReference>
<geneLocation type="plasmid" evidence="2 3">
    <name>pSLIN01</name>
</geneLocation>
<protein>
    <submittedName>
        <fullName evidence="2">Uncharacterized protein</fullName>
    </submittedName>
</protein>
<feature type="transmembrane region" description="Helical" evidence="1">
    <location>
        <begin position="129"/>
        <end position="147"/>
    </location>
</feature>
<dbReference type="AlphaFoldDB" id="D2QV99"/>
<accession>D2QV99</accession>
<keyword evidence="1" id="KW-1133">Transmembrane helix</keyword>
<keyword evidence="2" id="KW-0614">Plasmid</keyword>
<dbReference type="EMBL" id="CP001770">
    <property type="protein sequence ID" value="ADB42731.1"/>
    <property type="molecule type" value="Genomic_DNA"/>
</dbReference>
<dbReference type="KEGG" id="sli:Slin_6779"/>
<dbReference type="HOGENOM" id="CLU_1577541_0_0_10"/>
<keyword evidence="1" id="KW-0472">Membrane</keyword>
<feature type="transmembrane region" description="Helical" evidence="1">
    <location>
        <begin position="159"/>
        <end position="175"/>
    </location>
</feature>
<organism evidence="2 3">
    <name type="scientific">Spirosoma linguale (strain ATCC 33905 / DSM 74 / LMG 10896 / Claus 1)</name>
    <dbReference type="NCBI Taxonomy" id="504472"/>
    <lineage>
        <taxon>Bacteria</taxon>
        <taxon>Pseudomonadati</taxon>
        <taxon>Bacteroidota</taxon>
        <taxon>Cytophagia</taxon>
        <taxon>Cytophagales</taxon>
        <taxon>Cytophagaceae</taxon>
        <taxon>Spirosoma</taxon>
    </lineage>
</organism>
<name>D2QV99_SPILD</name>
<gene>
    <name evidence="2" type="ordered locus">Slin_6779</name>
</gene>
<sequence length="197" mass="21666">MKPIRSSKTEFRLYRDTVRSTRRVSKRHRTIRFPFVIEQTSLLLVCWSISLVSCGQILQVRDAKGTIRATFGTGDQLQIVFQPAPSAIRTVSGQLRRVGSDSLTVVNFSGDPQGVAGVHITGLRRLPTVLNGLTAGVALGATAITLIDKRELPPAPQVAVSLLIGAGIGAGVTHWQRSRHPKRVRHRSERGWSFQVR</sequence>
<keyword evidence="1" id="KW-0812">Transmembrane</keyword>
<reference evidence="2 3" key="1">
    <citation type="journal article" date="2010" name="Stand. Genomic Sci.">
        <title>Complete genome sequence of Spirosoma linguale type strain (1).</title>
        <authorList>
            <person name="Lail K."/>
            <person name="Sikorski J."/>
            <person name="Saunders E."/>
            <person name="Lapidus A."/>
            <person name="Glavina Del Rio T."/>
            <person name="Copeland A."/>
            <person name="Tice H."/>
            <person name="Cheng J.-F."/>
            <person name="Lucas S."/>
            <person name="Nolan M."/>
            <person name="Bruce D."/>
            <person name="Goodwin L."/>
            <person name="Pitluck S."/>
            <person name="Ivanova N."/>
            <person name="Mavromatis K."/>
            <person name="Ovchinnikova G."/>
            <person name="Pati A."/>
            <person name="Chen A."/>
            <person name="Palaniappan K."/>
            <person name="Land M."/>
            <person name="Hauser L."/>
            <person name="Chang Y.-J."/>
            <person name="Jeffries C.D."/>
            <person name="Chain P."/>
            <person name="Brettin T."/>
            <person name="Detter J.C."/>
            <person name="Schuetze A."/>
            <person name="Rohde M."/>
            <person name="Tindall B.J."/>
            <person name="Goeker M."/>
            <person name="Bristow J."/>
            <person name="Eisen J.A."/>
            <person name="Markowitz V."/>
            <person name="Hugenholtz P."/>
            <person name="Kyrpides N.C."/>
            <person name="Klenk H.-P."/>
            <person name="Chen F."/>
        </authorList>
    </citation>
    <scope>NUCLEOTIDE SEQUENCE [LARGE SCALE GENOMIC DNA]</scope>
    <source>
        <strain evidence="3">ATCC 33905 / DSM 74 / LMG 10896 / Claus 1</strain>
    </source>
</reference>